<proteinExistence type="predicted"/>
<comment type="caution">
    <text evidence="4">The sequence shown here is derived from an EMBL/GenBank/DDBJ whole genome shotgun (WGS) entry which is preliminary data.</text>
</comment>
<dbReference type="InterPro" id="IPR025230">
    <property type="entry name" value="DUF4172"/>
</dbReference>
<protein>
    <submittedName>
        <fullName evidence="4">Fic family protein</fullName>
    </submittedName>
</protein>
<keyword evidence="5" id="KW-1185">Reference proteome</keyword>
<dbReference type="PROSITE" id="PS51459">
    <property type="entry name" value="FIDO"/>
    <property type="match status" value="1"/>
</dbReference>
<dbReference type="RefSeq" id="WP_183971674.1">
    <property type="nucleotide sequence ID" value="NZ_JACIBY010000001.1"/>
</dbReference>
<dbReference type="Gene3D" id="1.10.3290.10">
    <property type="entry name" value="Fido-like domain"/>
    <property type="match status" value="1"/>
</dbReference>
<organism evidence="4 5">
    <name type="scientific">Runella defluvii</name>
    <dbReference type="NCBI Taxonomy" id="370973"/>
    <lineage>
        <taxon>Bacteria</taxon>
        <taxon>Pseudomonadati</taxon>
        <taxon>Bacteroidota</taxon>
        <taxon>Cytophagia</taxon>
        <taxon>Cytophagales</taxon>
        <taxon>Spirosomataceae</taxon>
        <taxon>Runella</taxon>
    </lineage>
</organism>
<dbReference type="Proteomes" id="UP000541352">
    <property type="component" value="Unassembled WGS sequence"/>
</dbReference>
<dbReference type="Pfam" id="PF02661">
    <property type="entry name" value="Fic"/>
    <property type="match status" value="1"/>
</dbReference>
<sequence length="382" mass="44149">MYIHERENWTNFVWDNDKLSPVLASVRHLQGRLLGRMESLGFDFIERATLESLILEVVDTSRIEGEFINPELVRSSIARKLGIENADFVQTPRNIEGIVDVILDATQNFDKPLTEIRLLGWHHSLFQTGFSGYQQIDVAKYRSGGMKVVSGIFGREKIHFEAPSADRVPHEMEQFLNWLNSEKRLDLVLKSIIAHFWFVTIHPFDDGNGRIARAILDMWLAKSDNSKIRFYSLSNQIFKEHKHYNNIIEKAQKGTSDITLYLEWFLGCFERALMASEQNLEIILDKAHFWDKHKSTNINDRQRLVINYLYDNYGKEVGFLRTSTYAKLTKCSSDTALRDLQDLVAKEMLKAEDSGKKTNYIIISPKNIRIPKIADEKTSVSS</sequence>
<evidence type="ECO:0000313" key="4">
    <source>
        <dbReference type="EMBL" id="MBB3836922.1"/>
    </source>
</evidence>
<dbReference type="SUPFAM" id="SSF140931">
    <property type="entry name" value="Fic-like"/>
    <property type="match status" value="1"/>
</dbReference>
<gene>
    <name evidence="4" type="ORF">FHS57_000904</name>
</gene>
<dbReference type="GO" id="GO:0005524">
    <property type="term" value="F:ATP binding"/>
    <property type="evidence" value="ECO:0007669"/>
    <property type="project" value="UniProtKB-KW"/>
</dbReference>
<dbReference type="InterPro" id="IPR036388">
    <property type="entry name" value="WH-like_DNA-bd_sf"/>
</dbReference>
<dbReference type="InterPro" id="IPR040198">
    <property type="entry name" value="Fido_containing"/>
</dbReference>
<dbReference type="AlphaFoldDB" id="A0A7W5ZJ98"/>
<feature type="active site" evidence="1">
    <location>
        <position position="202"/>
    </location>
</feature>
<evidence type="ECO:0000256" key="2">
    <source>
        <dbReference type="PIRSR" id="PIRSR640198-2"/>
    </source>
</evidence>
<keyword evidence="2" id="KW-0067">ATP-binding</keyword>
<keyword evidence="2" id="KW-0547">Nucleotide-binding</keyword>
<evidence type="ECO:0000313" key="5">
    <source>
        <dbReference type="Proteomes" id="UP000541352"/>
    </source>
</evidence>
<accession>A0A7W5ZJ98</accession>
<dbReference type="EMBL" id="JACIBY010000001">
    <property type="protein sequence ID" value="MBB3836922.1"/>
    <property type="molecule type" value="Genomic_DNA"/>
</dbReference>
<dbReference type="InterPro" id="IPR003812">
    <property type="entry name" value="Fido"/>
</dbReference>
<dbReference type="InterPro" id="IPR036597">
    <property type="entry name" value="Fido-like_dom_sf"/>
</dbReference>
<dbReference type="Gene3D" id="1.10.10.10">
    <property type="entry name" value="Winged helix-like DNA-binding domain superfamily/Winged helix DNA-binding domain"/>
    <property type="match status" value="1"/>
</dbReference>
<dbReference type="PANTHER" id="PTHR13504:SF33">
    <property type="entry name" value="FIC FAMILY PROTEIN"/>
    <property type="match status" value="1"/>
</dbReference>
<dbReference type="Pfam" id="PF13776">
    <property type="entry name" value="DUF4172"/>
    <property type="match status" value="1"/>
</dbReference>
<feature type="binding site" evidence="2">
    <location>
        <begin position="206"/>
        <end position="213"/>
    </location>
    <ligand>
        <name>ATP</name>
        <dbReference type="ChEBI" id="CHEBI:30616"/>
    </ligand>
</feature>
<reference evidence="4 5" key="1">
    <citation type="submission" date="2020-08" db="EMBL/GenBank/DDBJ databases">
        <title>Genomic Encyclopedia of Type Strains, Phase IV (KMG-IV): sequencing the most valuable type-strain genomes for metagenomic binning, comparative biology and taxonomic classification.</title>
        <authorList>
            <person name="Goeker M."/>
        </authorList>
    </citation>
    <scope>NUCLEOTIDE SEQUENCE [LARGE SCALE GENOMIC DNA]</scope>
    <source>
        <strain evidence="4 5">DSM 17976</strain>
    </source>
</reference>
<evidence type="ECO:0000259" key="3">
    <source>
        <dbReference type="PROSITE" id="PS51459"/>
    </source>
</evidence>
<feature type="domain" description="Fido" evidence="3">
    <location>
        <begin position="113"/>
        <end position="267"/>
    </location>
</feature>
<evidence type="ECO:0000256" key="1">
    <source>
        <dbReference type="PIRSR" id="PIRSR640198-1"/>
    </source>
</evidence>
<dbReference type="PANTHER" id="PTHR13504">
    <property type="entry name" value="FIDO DOMAIN-CONTAINING PROTEIN DDB_G0283145"/>
    <property type="match status" value="1"/>
</dbReference>
<name>A0A7W5ZJ98_9BACT</name>